<organism evidence="1 2">
    <name type="scientific">Desulfobulbus propionicus (strain ATCC 33891 / DSM 2032 / VKM B-1956 / 1pr3)</name>
    <dbReference type="NCBI Taxonomy" id="577650"/>
    <lineage>
        <taxon>Bacteria</taxon>
        <taxon>Pseudomonadati</taxon>
        <taxon>Thermodesulfobacteriota</taxon>
        <taxon>Desulfobulbia</taxon>
        <taxon>Desulfobulbales</taxon>
        <taxon>Desulfobulbaceae</taxon>
        <taxon>Desulfobulbus</taxon>
    </lineage>
</organism>
<dbReference type="RefSeq" id="WP_015724844.1">
    <property type="nucleotide sequence ID" value="NC_014972.1"/>
</dbReference>
<evidence type="ECO:0000313" key="2">
    <source>
        <dbReference type="Proteomes" id="UP000006365"/>
    </source>
</evidence>
<dbReference type="GO" id="GO:0016740">
    <property type="term" value="F:transferase activity"/>
    <property type="evidence" value="ECO:0007669"/>
    <property type="project" value="UniProtKB-KW"/>
</dbReference>
<reference evidence="1 2" key="1">
    <citation type="journal article" date="2011" name="Stand. Genomic Sci.">
        <title>Complete genome sequence of Desulfobulbus propionicus type strain (1pr3).</title>
        <authorList>
            <person name="Pagani I."/>
            <person name="Lapidus A."/>
            <person name="Nolan M."/>
            <person name="Lucas S."/>
            <person name="Hammon N."/>
            <person name="Deshpande S."/>
            <person name="Cheng J.F."/>
            <person name="Chertkov O."/>
            <person name="Davenport K."/>
            <person name="Tapia R."/>
            <person name="Han C."/>
            <person name="Goodwin L."/>
            <person name="Pitluck S."/>
            <person name="Liolios K."/>
            <person name="Mavromatis K."/>
            <person name="Ivanova N."/>
            <person name="Mikhailova N."/>
            <person name="Pati A."/>
            <person name="Chen A."/>
            <person name="Palaniappan K."/>
            <person name="Land M."/>
            <person name="Hauser L."/>
            <person name="Chang Y.J."/>
            <person name="Jeffries C.D."/>
            <person name="Detter J.C."/>
            <person name="Brambilla E."/>
            <person name="Kannan K.P."/>
            <person name="Djao O.D."/>
            <person name="Rohde M."/>
            <person name="Pukall R."/>
            <person name="Spring S."/>
            <person name="Goker M."/>
            <person name="Sikorski J."/>
            <person name="Woyke T."/>
            <person name="Bristow J."/>
            <person name="Eisen J.A."/>
            <person name="Markowitz V."/>
            <person name="Hugenholtz P."/>
            <person name="Kyrpides N.C."/>
            <person name="Klenk H.P."/>
        </authorList>
    </citation>
    <scope>NUCLEOTIDE SEQUENCE [LARGE SCALE GENOMIC DNA]</scope>
    <source>
        <strain evidence="2">ATCC 33891 / DSM 2032 / 1pr3</strain>
    </source>
</reference>
<dbReference type="SUPFAM" id="SSF53756">
    <property type="entry name" value="UDP-Glycosyltransferase/glycogen phosphorylase"/>
    <property type="match status" value="1"/>
</dbReference>
<name>A0A7U3YMW4_DESPD</name>
<dbReference type="PANTHER" id="PTHR46656:SF3">
    <property type="entry name" value="PUTATIVE-RELATED"/>
    <property type="match status" value="1"/>
</dbReference>
<dbReference type="EMBL" id="CP002364">
    <property type="protein sequence ID" value="ADW18305.1"/>
    <property type="molecule type" value="Genomic_DNA"/>
</dbReference>
<keyword evidence="1" id="KW-0808">Transferase</keyword>
<accession>A0A7U3YMW4</accession>
<dbReference type="CDD" id="cd03801">
    <property type="entry name" value="GT4_PimA-like"/>
    <property type="match status" value="1"/>
</dbReference>
<dbReference type="Proteomes" id="UP000006365">
    <property type="component" value="Chromosome"/>
</dbReference>
<proteinExistence type="predicted"/>
<dbReference type="AlphaFoldDB" id="A0A7U3YMW4"/>
<gene>
    <name evidence="1" type="ordered locus">Despr_2160</name>
</gene>
<keyword evidence="2" id="KW-1185">Reference proteome</keyword>
<sequence length="366" mass="42123">MPLPLYLALAQGTNFGWGVCSHYLRQELGGMYRDVRMVDEHTPPYVTGSVFHALADLEFNALHQVRGTKNFGYTFFENELTARSVENSAQYECVLAGSTWCLDKLREKGVEHSDLLIQGIDTSRFFPLPPKEENNLFIIFSGGKFELRKGQDLVLSAFKILQKKYQDMVLINCWYNSWPQTIALFQHSRHIQFEAKGESWKEFMLHIYRKNDLDPDRIITLDLVDNQSLRELYAKTDLAVFPNRCEGGTNLVLMEYMACAKPVIASCTSGHKDVVTRENALLLDELHPYQLYDAAGNLWADWEEPSVDQLVALIEYAYHHRQELRRLGERAGQDLQRLTWTQSARSLLNTLLRYDGIGREDILPGH</sequence>
<dbReference type="Gene3D" id="3.40.50.2000">
    <property type="entry name" value="Glycogen Phosphorylase B"/>
    <property type="match status" value="1"/>
</dbReference>
<protein>
    <submittedName>
        <fullName evidence="1">Glycosyl transferase group 1</fullName>
    </submittedName>
</protein>
<dbReference type="Pfam" id="PF13692">
    <property type="entry name" value="Glyco_trans_1_4"/>
    <property type="match status" value="1"/>
</dbReference>
<dbReference type="KEGG" id="dpr:Despr_2160"/>
<dbReference type="PANTHER" id="PTHR46656">
    <property type="entry name" value="PUTATIVE-RELATED"/>
    <property type="match status" value="1"/>
</dbReference>
<evidence type="ECO:0000313" key="1">
    <source>
        <dbReference type="EMBL" id="ADW18305.1"/>
    </source>
</evidence>